<keyword evidence="14" id="KW-1185">Reference proteome</keyword>
<reference evidence="13" key="1">
    <citation type="journal article" date="2023" name="Mol. Biol. Evol.">
        <title>Third-Generation Sequencing Reveals the Adaptive Role of the Epigenome in Three Deep-Sea Polychaetes.</title>
        <authorList>
            <person name="Perez M."/>
            <person name="Aroh O."/>
            <person name="Sun Y."/>
            <person name="Lan Y."/>
            <person name="Juniper S.K."/>
            <person name="Young C.R."/>
            <person name="Angers B."/>
            <person name="Qian P.Y."/>
        </authorList>
    </citation>
    <scope>NUCLEOTIDE SEQUENCE</scope>
    <source>
        <strain evidence="13">R07B-5</strain>
    </source>
</reference>
<dbReference type="GO" id="GO:0001609">
    <property type="term" value="F:G protein-coupled adenosine receptor activity"/>
    <property type="evidence" value="ECO:0007669"/>
    <property type="project" value="InterPro"/>
</dbReference>
<comment type="subcellular location">
    <subcellularLocation>
        <location evidence="1">Cell membrane</location>
        <topology evidence="1">Multi-pass membrane protein</topology>
    </subcellularLocation>
</comment>
<dbReference type="Gene3D" id="1.20.1070.10">
    <property type="entry name" value="Rhodopsin 7-helix transmembrane proteins"/>
    <property type="match status" value="1"/>
</dbReference>
<dbReference type="PRINTS" id="PR00424">
    <property type="entry name" value="ADENOSINER"/>
</dbReference>
<keyword evidence="9" id="KW-0325">Glycoprotein</keyword>
<feature type="domain" description="G-protein coupled receptors family 1 profile" evidence="12">
    <location>
        <begin position="23"/>
        <end position="277"/>
    </location>
</feature>
<keyword evidence="4 11" id="KW-1133">Transmembrane helix</keyword>
<dbReference type="PANTHER" id="PTHR24246:SF27">
    <property type="entry name" value="ADENOSINE RECEPTOR, ISOFORM A"/>
    <property type="match status" value="1"/>
</dbReference>
<proteinExistence type="predicted"/>
<dbReference type="SMART" id="SM01381">
    <property type="entry name" value="7TM_GPCR_Srsx"/>
    <property type="match status" value="1"/>
</dbReference>
<keyword evidence="3 11" id="KW-0812">Transmembrane</keyword>
<evidence type="ECO:0000256" key="10">
    <source>
        <dbReference type="ARBA" id="ARBA00023224"/>
    </source>
</evidence>
<gene>
    <name evidence="13" type="ORF">NP493_402g04019</name>
</gene>
<evidence type="ECO:0000256" key="11">
    <source>
        <dbReference type="SAM" id="Phobius"/>
    </source>
</evidence>
<dbReference type="InterPro" id="IPR000276">
    <property type="entry name" value="GPCR_Rhodpsn"/>
</dbReference>
<feature type="transmembrane region" description="Helical" evidence="11">
    <location>
        <begin position="120"/>
        <end position="143"/>
    </location>
</feature>
<evidence type="ECO:0000259" key="12">
    <source>
        <dbReference type="PROSITE" id="PS50262"/>
    </source>
</evidence>
<sequence>MFGPLALSNFAVEAFIAVTTALGNALVLWVIIRRQQLHTTTNVFIASLAASDMLVGLVGIPCVLVTSFGLPRNLYGCLLVNCAILSFTQVSIFGLLSVALERFVAIRFPFLYTQYVTTTVALVVSAVNWLIGCFIGLIPLFGWNLGWNDADVCNFILVIDLRYHVYMGFFVFMLGPLLIMFAIYVYIFSVLRRANRQIAAVQVSAVVSSESTHASIVRKEIKAAAKFGVVIGAFVIAWVPLEIMNAVTIWFGSTCIPCIYLGVWLSHLNSAINPFIYAYGNSYMRIALKNTILFWRTPEVHSENTTSVA</sequence>
<evidence type="ECO:0000313" key="14">
    <source>
        <dbReference type="Proteomes" id="UP001209878"/>
    </source>
</evidence>
<keyword evidence="10" id="KW-0807">Transducer</keyword>
<feature type="transmembrane region" description="Helical" evidence="11">
    <location>
        <begin position="43"/>
        <end position="66"/>
    </location>
</feature>
<dbReference type="InterPro" id="IPR001634">
    <property type="entry name" value="Adenosn_rcpt"/>
</dbReference>
<keyword evidence="6 11" id="KW-0472">Membrane</keyword>
<keyword evidence="7" id="KW-1015">Disulfide bond</keyword>
<evidence type="ECO:0000256" key="2">
    <source>
        <dbReference type="ARBA" id="ARBA00022475"/>
    </source>
</evidence>
<dbReference type="SUPFAM" id="SSF81321">
    <property type="entry name" value="Family A G protein-coupled receptor-like"/>
    <property type="match status" value="1"/>
</dbReference>
<keyword evidence="5" id="KW-0297">G-protein coupled receptor</keyword>
<evidence type="ECO:0000256" key="7">
    <source>
        <dbReference type="ARBA" id="ARBA00023157"/>
    </source>
</evidence>
<evidence type="ECO:0000256" key="9">
    <source>
        <dbReference type="ARBA" id="ARBA00023180"/>
    </source>
</evidence>
<evidence type="ECO:0000256" key="6">
    <source>
        <dbReference type="ARBA" id="ARBA00023136"/>
    </source>
</evidence>
<keyword evidence="2" id="KW-1003">Cell membrane</keyword>
<dbReference type="PROSITE" id="PS00237">
    <property type="entry name" value="G_PROTEIN_RECEP_F1_1"/>
    <property type="match status" value="1"/>
</dbReference>
<dbReference type="PANTHER" id="PTHR24246">
    <property type="entry name" value="OLFACTORY RECEPTOR AND ADENOSINE RECEPTOR"/>
    <property type="match status" value="1"/>
</dbReference>
<dbReference type="Proteomes" id="UP001209878">
    <property type="component" value="Unassembled WGS sequence"/>
</dbReference>
<dbReference type="EMBL" id="JAODUO010000403">
    <property type="protein sequence ID" value="KAK2181301.1"/>
    <property type="molecule type" value="Genomic_DNA"/>
</dbReference>
<evidence type="ECO:0000256" key="8">
    <source>
        <dbReference type="ARBA" id="ARBA00023170"/>
    </source>
</evidence>
<keyword evidence="8" id="KW-0675">Receptor</keyword>
<evidence type="ECO:0000256" key="1">
    <source>
        <dbReference type="ARBA" id="ARBA00004651"/>
    </source>
</evidence>
<feature type="transmembrane region" description="Helical" evidence="11">
    <location>
        <begin position="223"/>
        <end position="241"/>
    </location>
</feature>
<accession>A0AAD9NUM5</accession>
<name>A0AAD9NUM5_RIDPI</name>
<evidence type="ECO:0000256" key="4">
    <source>
        <dbReference type="ARBA" id="ARBA00022989"/>
    </source>
</evidence>
<feature type="transmembrane region" description="Helical" evidence="11">
    <location>
        <begin position="163"/>
        <end position="187"/>
    </location>
</feature>
<protein>
    <recommendedName>
        <fullName evidence="12">G-protein coupled receptors family 1 profile domain-containing protein</fullName>
    </recommendedName>
</protein>
<comment type="caution">
    <text evidence="13">The sequence shown here is derived from an EMBL/GenBank/DDBJ whole genome shotgun (WGS) entry which is preliminary data.</text>
</comment>
<evidence type="ECO:0000256" key="3">
    <source>
        <dbReference type="ARBA" id="ARBA00022692"/>
    </source>
</evidence>
<dbReference type="PRINTS" id="PR00237">
    <property type="entry name" value="GPCRRHODOPSN"/>
</dbReference>
<organism evidence="13 14">
    <name type="scientific">Ridgeia piscesae</name>
    <name type="common">Tubeworm</name>
    <dbReference type="NCBI Taxonomy" id="27915"/>
    <lineage>
        <taxon>Eukaryota</taxon>
        <taxon>Metazoa</taxon>
        <taxon>Spiralia</taxon>
        <taxon>Lophotrochozoa</taxon>
        <taxon>Annelida</taxon>
        <taxon>Polychaeta</taxon>
        <taxon>Sedentaria</taxon>
        <taxon>Canalipalpata</taxon>
        <taxon>Sabellida</taxon>
        <taxon>Siboglinidae</taxon>
        <taxon>Ridgeia</taxon>
    </lineage>
</organism>
<dbReference type="GO" id="GO:0005886">
    <property type="term" value="C:plasma membrane"/>
    <property type="evidence" value="ECO:0007669"/>
    <property type="project" value="UniProtKB-SubCell"/>
</dbReference>
<dbReference type="AlphaFoldDB" id="A0AAD9NUM5"/>
<dbReference type="InterPro" id="IPR017452">
    <property type="entry name" value="GPCR_Rhodpsn_7TM"/>
</dbReference>
<dbReference type="PROSITE" id="PS50262">
    <property type="entry name" value="G_PROTEIN_RECEP_F1_2"/>
    <property type="match status" value="1"/>
</dbReference>
<feature type="transmembrane region" description="Helical" evidence="11">
    <location>
        <begin position="6"/>
        <end position="31"/>
    </location>
</feature>
<dbReference type="Pfam" id="PF00001">
    <property type="entry name" value="7tm_1"/>
    <property type="match status" value="1"/>
</dbReference>
<feature type="transmembrane region" description="Helical" evidence="11">
    <location>
        <begin position="78"/>
        <end position="100"/>
    </location>
</feature>
<evidence type="ECO:0000313" key="13">
    <source>
        <dbReference type="EMBL" id="KAK2181301.1"/>
    </source>
</evidence>
<evidence type="ECO:0000256" key="5">
    <source>
        <dbReference type="ARBA" id="ARBA00023040"/>
    </source>
</evidence>